<keyword evidence="1" id="KW-1133">Transmembrane helix</keyword>
<name>A0A1S3Z9W2_TOBAC</name>
<dbReference type="Gene3D" id="3.60.10.10">
    <property type="entry name" value="Endonuclease/exonuclease/phosphatase"/>
    <property type="match status" value="1"/>
</dbReference>
<dbReference type="PANTHER" id="PTHR23227">
    <property type="entry name" value="BUCENTAUR RELATED"/>
    <property type="match status" value="1"/>
</dbReference>
<keyword evidence="1" id="KW-0472">Membrane</keyword>
<dbReference type="AlphaFoldDB" id="A0A1S3Z9W2"/>
<feature type="transmembrane region" description="Helical" evidence="1">
    <location>
        <begin position="33"/>
        <end position="54"/>
    </location>
</feature>
<dbReference type="PANTHER" id="PTHR23227:SF67">
    <property type="entry name" value="CRANIOFACIAL DEVELOPMENT PROTEIN 2-LIKE"/>
    <property type="match status" value="1"/>
</dbReference>
<proteinExistence type="predicted"/>
<dbReference type="RefSeq" id="XP_016461168.1">
    <property type="nucleotide sequence ID" value="XM_016605682.1"/>
</dbReference>
<sequence length="221" mass="24590">MRLDGWGKNGVGILVDKDLRELVDDVKSVNDRLMTIMQVVGVLTLSMVSVYATASGLGKGGQETARGYDDVHGDFGFGVQNEGCTSLLYFARAFDLEIANSYFHKRVDHLFTFRSLVAKTQIDYLLCRKRDRGLCTDCKVILSECLSAQHRLLVMDLEIKREKKKRAVFGQPMIKWGALTEDKAQALGRSCWILGLGGVVGTRIVCGPRQRTALGKILERC</sequence>
<accession>A0A1S3Z9W2</accession>
<reference evidence="2" key="1">
    <citation type="submission" date="2025-08" db="UniProtKB">
        <authorList>
            <consortium name="RefSeq"/>
        </authorList>
    </citation>
    <scope>IDENTIFICATION</scope>
</reference>
<evidence type="ECO:0000313" key="2">
    <source>
        <dbReference type="RefSeq" id="XP_016461168.1"/>
    </source>
</evidence>
<protein>
    <submittedName>
        <fullName evidence="2">Craniofacial development protein 2-like</fullName>
    </submittedName>
</protein>
<keyword evidence="1" id="KW-0812">Transmembrane</keyword>
<dbReference type="InterPro" id="IPR036691">
    <property type="entry name" value="Endo/exonu/phosph_ase_sf"/>
</dbReference>
<dbReference type="STRING" id="4097.A0A1S3Z9W2"/>
<organism evidence="2">
    <name type="scientific">Nicotiana tabacum</name>
    <name type="common">Common tobacco</name>
    <dbReference type="NCBI Taxonomy" id="4097"/>
    <lineage>
        <taxon>Eukaryota</taxon>
        <taxon>Viridiplantae</taxon>
        <taxon>Streptophyta</taxon>
        <taxon>Embryophyta</taxon>
        <taxon>Tracheophyta</taxon>
        <taxon>Spermatophyta</taxon>
        <taxon>Magnoliopsida</taxon>
        <taxon>eudicotyledons</taxon>
        <taxon>Gunneridae</taxon>
        <taxon>Pentapetalae</taxon>
        <taxon>asterids</taxon>
        <taxon>lamiids</taxon>
        <taxon>Solanales</taxon>
        <taxon>Solanaceae</taxon>
        <taxon>Nicotianoideae</taxon>
        <taxon>Nicotianeae</taxon>
        <taxon>Nicotiana</taxon>
    </lineage>
</organism>
<gene>
    <name evidence="2" type="primary">LOC107784533</name>
</gene>
<dbReference type="PaxDb" id="4097-A0A1S3Z9W2"/>
<dbReference type="OrthoDB" id="410104at2759"/>
<dbReference type="InterPro" id="IPR027124">
    <property type="entry name" value="Swc5/CFDP1/2"/>
</dbReference>
<dbReference type="KEGG" id="nta:107784533"/>
<evidence type="ECO:0000256" key="1">
    <source>
        <dbReference type="SAM" id="Phobius"/>
    </source>
</evidence>
<dbReference type="SUPFAM" id="SSF56219">
    <property type="entry name" value="DNase I-like"/>
    <property type="match status" value="1"/>
</dbReference>